<name>C6SDZ5_NEIME</name>
<sequence length="42" mass="4651">MNLYAGAAVCQYLLCCIIKPSIGKVLPCRCTFSDDLKPFLLK</sequence>
<gene>
    <name evidence="1" type="ORF">NME_1513</name>
</gene>
<reference evidence="1" key="1">
    <citation type="journal article" date="2008" name="Proc. Natl. Acad. Sci. U.S.A.">
        <title>Whole-genome comparison of disease and carriage strains provides insights into virulence evolution in Neisseria meningitidis.</title>
        <authorList>
            <person name="Schoen C."/>
            <person name="Blom J."/>
            <person name="Claus H."/>
            <person name="Schramm-Glueck A."/>
            <person name="Brandt P."/>
            <person name="Mueller T."/>
            <person name="Goesmann A."/>
            <person name="Joseph B."/>
            <person name="Konietzny S."/>
            <person name="Kurzai O."/>
            <person name="Schmitt C."/>
            <person name="Friedrich T."/>
            <person name="Linke B."/>
            <person name="Vogel U."/>
            <person name="Frosch M."/>
        </authorList>
    </citation>
    <scope>NUCLEOTIDE SEQUENCE</scope>
    <source>
        <strain evidence="1">Alpha153</strain>
    </source>
</reference>
<proteinExistence type="predicted"/>
<dbReference type="AlphaFoldDB" id="C6SDZ5"/>
<dbReference type="EMBL" id="AM889137">
    <property type="protein sequence ID" value="CBA07594.1"/>
    <property type="molecule type" value="Genomic_DNA"/>
</dbReference>
<protein>
    <submittedName>
        <fullName evidence="1">Uncharacterized protein</fullName>
    </submittedName>
</protein>
<evidence type="ECO:0000313" key="1">
    <source>
        <dbReference type="EMBL" id="CBA07594.1"/>
    </source>
</evidence>
<accession>C6SDZ5</accession>
<organism evidence="1">
    <name type="scientific">Neisseria meningitidis alpha153</name>
    <dbReference type="NCBI Taxonomy" id="663926"/>
    <lineage>
        <taxon>Bacteria</taxon>
        <taxon>Pseudomonadati</taxon>
        <taxon>Pseudomonadota</taxon>
        <taxon>Betaproteobacteria</taxon>
        <taxon>Neisseriales</taxon>
        <taxon>Neisseriaceae</taxon>
        <taxon>Neisseria</taxon>
    </lineage>
</organism>